<gene>
    <name evidence="3" type="ORF">FLL45_15350</name>
</gene>
<dbReference type="InterPro" id="IPR027783">
    <property type="entry name" value="Bacterial_PH-related"/>
</dbReference>
<dbReference type="RefSeq" id="WP_142942951.1">
    <property type="nucleotide sequence ID" value="NZ_VIKR01000004.1"/>
</dbReference>
<keyword evidence="1" id="KW-0472">Membrane</keyword>
<dbReference type="OrthoDB" id="574096at2"/>
<feature type="transmembrane region" description="Helical" evidence="1">
    <location>
        <begin position="39"/>
        <end position="58"/>
    </location>
</feature>
<name>A0A545T6I3_9GAMM</name>
<sequence>MHYQAPFGRATLLITLFSSLLMVALPIVLLVLIPVALFSLAAISLMIPIAILLACFWYRVTGYQLDSRELTIKRLVFDFIIPLDEIESVEFDQTAMKRSLRMFGNGGLFGFYGYFRNDRYGSFRAFVTDSQNVVVIKTSEKIFMVSPDKPEKFVNKLNDLLAKKNAKK</sequence>
<dbReference type="Pfam" id="PF10882">
    <property type="entry name" value="bPH_5"/>
    <property type="match status" value="1"/>
</dbReference>
<evidence type="ECO:0000256" key="1">
    <source>
        <dbReference type="SAM" id="Phobius"/>
    </source>
</evidence>
<feature type="transmembrane region" description="Helical" evidence="1">
    <location>
        <begin position="12"/>
        <end position="33"/>
    </location>
</feature>
<protein>
    <recommendedName>
        <fullName evidence="2">Bacterial Pleckstrin homology domain-containing protein</fullName>
    </recommendedName>
</protein>
<comment type="caution">
    <text evidence="3">The sequence shown here is derived from an EMBL/GenBank/DDBJ whole genome shotgun (WGS) entry which is preliminary data.</text>
</comment>
<accession>A0A545T6I3</accession>
<feature type="domain" description="Bacterial Pleckstrin homology" evidence="2">
    <location>
        <begin position="62"/>
        <end position="159"/>
    </location>
</feature>
<evidence type="ECO:0000313" key="4">
    <source>
        <dbReference type="Proteomes" id="UP000317839"/>
    </source>
</evidence>
<reference evidence="3 4" key="1">
    <citation type="submission" date="2019-06" db="EMBL/GenBank/DDBJ databases">
        <title>Draft genome of Aliikangiella marina GYP-15.</title>
        <authorList>
            <person name="Wang G."/>
        </authorList>
    </citation>
    <scope>NUCLEOTIDE SEQUENCE [LARGE SCALE GENOMIC DNA]</scope>
    <source>
        <strain evidence="3 4">GYP-15</strain>
    </source>
</reference>
<dbReference type="Proteomes" id="UP000317839">
    <property type="component" value="Unassembled WGS sequence"/>
</dbReference>
<keyword evidence="1" id="KW-1133">Transmembrane helix</keyword>
<keyword evidence="4" id="KW-1185">Reference proteome</keyword>
<evidence type="ECO:0000313" key="3">
    <source>
        <dbReference type="EMBL" id="TQV72840.1"/>
    </source>
</evidence>
<dbReference type="AlphaFoldDB" id="A0A545T6I3"/>
<evidence type="ECO:0000259" key="2">
    <source>
        <dbReference type="Pfam" id="PF10882"/>
    </source>
</evidence>
<keyword evidence="1" id="KW-0812">Transmembrane</keyword>
<proteinExistence type="predicted"/>
<dbReference type="EMBL" id="VIKR01000004">
    <property type="protein sequence ID" value="TQV72840.1"/>
    <property type="molecule type" value="Genomic_DNA"/>
</dbReference>
<organism evidence="3 4">
    <name type="scientific">Aliikangiella marina</name>
    <dbReference type="NCBI Taxonomy" id="1712262"/>
    <lineage>
        <taxon>Bacteria</taxon>
        <taxon>Pseudomonadati</taxon>
        <taxon>Pseudomonadota</taxon>
        <taxon>Gammaproteobacteria</taxon>
        <taxon>Oceanospirillales</taxon>
        <taxon>Pleioneaceae</taxon>
        <taxon>Aliikangiella</taxon>
    </lineage>
</organism>